<dbReference type="NCBIfam" id="TIGR03408">
    <property type="entry name" value="urea_trans_UrtC"/>
    <property type="match status" value="1"/>
</dbReference>
<feature type="transmembrane region" description="Helical" evidence="6">
    <location>
        <begin position="67"/>
        <end position="84"/>
    </location>
</feature>
<dbReference type="eggNOG" id="COG4177">
    <property type="taxonomic scope" value="Bacteria"/>
</dbReference>
<dbReference type="InterPro" id="IPR043428">
    <property type="entry name" value="LivM-like"/>
</dbReference>
<keyword evidence="5 6" id="KW-0472">Membrane</keyword>
<evidence type="ECO:0000256" key="4">
    <source>
        <dbReference type="ARBA" id="ARBA00022989"/>
    </source>
</evidence>
<organism evidence="7 8">
    <name type="scientific">Caldilinea aerophila (strain DSM 14535 / JCM 11387 / NBRC 104270 / STL-6-O1)</name>
    <dbReference type="NCBI Taxonomy" id="926550"/>
    <lineage>
        <taxon>Bacteria</taxon>
        <taxon>Bacillati</taxon>
        <taxon>Chloroflexota</taxon>
        <taxon>Caldilineae</taxon>
        <taxon>Caldilineales</taxon>
        <taxon>Caldilineaceae</taxon>
        <taxon>Caldilinea</taxon>
    </lineage>
</organism>
<dbReference type="Pfam" id="PF02653">
    <property type="entry name" value="BPD_transp_2"/>
    <property type="match status" value="1"/>
</dbReference>
<dbReference type="PANTHER" id="PTHR30482:SF4">
    <property type="entry name" value="SLR1201 PROTEIN"/>
    <property type="match status" value="1"/>
</dbReference>
<dbReference type="GO" id="GO:0015658">
    <property type="term" value="F:branched-chain amino acid transmembrane transporter activity"/>
    <property type="evidence" value="ECO:0007669"/>
    <property type="project" value="InterPro"/>
</dbReference>
<name>I0HZB5_CALAS</name>
<protein>
    <submittedName>
        <fullName evidence="7">Putative ABC transporter permease protein</fullName>
    </submittedName>
</protein>
<evidence type="ECO:0000256" key="1">
    <source>
        <dbReference type="ARBA" id="ARBA00004651"/>
    </source>
</evidence>
<dbReference type="OrthoDB" id="9789927at2"/>
<dbReference type="EMBL" id="AP012337">
    <property type="protein sequence ID" value="BAL98352.1"/>
    <property type="molecule type" value="Genomic_DNA"/>
</dbReference>
<evidence type="ECO:0000313" key="7">
    <source>
        <dbReference type="EMBL" id="BAL98352.1"/>
    </source>
</evidence>
<dbReference type="PATRIC" id="fig|926550.5.peg.332"/>
<keyword evidence="8" id="KW-1185">Reference proteome</keyword>
<evidence type="ECO:0000256" key="3">
    <source>
        <dbReference type="ARBA" id="ARBA00022692"/>
    </source>
</evidence>
<evidence type="ECO:0000313" key="8">
    <source>
        <dbReference type="Proteomes" id="UP000007880"/>
    </source>
</evidence>
<proteinExistence type="predicted"/>
<keyword evidence="2" id="KW-1003">Cell membrane</keyword>
<feature type="transmembrane region" description="Helical" evidence="6">
    <location>
        <begin position="193"/>
        <end position="217"/>
    </location>
</feature>
<dbReference type="RefSeq" id="WP_014431594.1">
    <property type="nucleotide sequence ID" value="NC_017079.1"/>
</dbReference>
<feature type="transmembrane region" description="Helical" evidence="6">
    <location>
        <begin position="104"/>
        <end position="134"/>
    </location>
</feature>
<gene>
    <name evidence="7" type="ordered locus">CLDAP_03130</name>
</gene>
<dbReference type="KEGG" id="cap:CLDAP_03130"/>
<dbReference type="STRING" id="926550.CLDAP_03130"/>
<keyword evidence="4 6" id="KW-1133">Transmembrane helix</keyword>
<dbReference type="HOGENOM" id="CLU_031365_0_0_0"/>
<feature type="transmembrane region" description="Helical" evidence="6">
    <location>
        <begin position="141"/>
        <end position="160"/>
    </location>
</feature>
<dbReference type="PANTHER" id="PTHR30482">
    <property type="entry name" value="HIGH-AFFINITY BRANCHED-CHAIN AMINO ACID TRANSPORT SYSTEM PERMEASE"/>
    <property type="match status" value="1"/>
</dbReference>
<dbReference type="Proteomes" id="UP000007880">
    <property type="component" value="Chromosome"/>
</dbReference>
<keyword evidence="3 6" id="KW-0812">Transmembrane</keyword>
<feature type="transmembrane region" description="Helical" evidence="6">
    <location>
        <begin position="36"/>
        <end position="55"/>
    </location>
</feature>
<feature type="transmembrane region" description="Helical" evidence="6">
    <location>
        <begin position="12"/>
        <end position="30"/>
    </location>
</feature>
<dbReference type="InterPro" id="IPR001851">
    <property type="entry name" value="ABC_transp_permease"/>
</dbReference>
<dbReference type="CDD" id="cd06581">
    <property type="entry name" value="TM_PBP1_LivM_like"/>
    <property type="match status" value="1"/>
</dbReference>
<dbReference type="InterPro" id="IPR017778">
    <property type="entry name" value="ABC_transptr_urea_perm_UrtC"/>
</dbReference>
<sequence>MNAKKITRFVKEWGGFTALMLILLAAPLFLSDFRLIQLGKFLTFAIVALGLDLIWGYGGMLSLGQGLFFGLGAYGFAMYLKLQASGGKLPDFMFWSGLKELPWFWVPFQSPVFALLAALLIPGFLAGLLGYFIFRSRVKGVYFSIITQALTLLVSIWFVGQQAYTGGTNGITNLGSAQIFGHFLQSPTVQRGFYLVTVIALASVYLLCRWLTTARFGRLLVALRDSEDRARFLGYDPVHVKVLVFVLSAMIAALAGILFVPQVGIISPSSMGVVPSIEMVVWVAVGGRGTLLGAVLGALLVSYGRSYFSETYPDIWQIFLGILFIGSVLLFPQGLAGALTALFTRAQRLLSRSQAPEDVGKESLIKVTATHTEGRS</sequence>
<evidence type="ECO:0000256" key="2">
    <source>
        <dbReference type="ARBA" id="ARBA00022475"/>
    </source>
</evidence>
<reference evidence="7 8" key="1">
    <citation type="submission" date="2012-02" db="EMBL/GenBank/DDBJ databases">
        <title>Complete genome sequence of Caldilinea aerophila DSM 14535 (= NBRC 102666).</title>
        <authorList>
            <person name="Oguchi A."/>
            <person name="Hosoyama A."/>
            <person name="Sekine M."/>
            <person name="Fukai R."/>
            <person name="Kato Y."/>
            <person name="Nakamura S."/>
            <person name="Hanada S."/>
            <person name="Yamazaki S."/>
            <person name="Fujita N."/>
        </authorList>
    </citation>
    <scope>NUCLEOTIDE SEQUENCE [LARGE SCALE GENOMIC DNA]</scope>
    <source>
        <strain evidence="8">DSM 14535 / JCM 11387 / NBRC 104270 / STL-6-O1</strain>
    </source>
</reference>
<feature type="transmembrane region" description="Helical" evidence="6">
    <location>
        <begin position="280"/>
        <end position="303"/>
    </location>
</feature>
<evidence type="ECO:0000256" key="5">
    <source>
        <dbReference type="ARBA" id="ARBA00023136"/>
    </source>
</evidence>
<evidence type="ECO:0000256" key="6">
    <source>
        <dbReference type="SAM" id="Phobius"/>
    </source>
</evidence>
<dbReference type="GO" id="GO:0005886">
    <property type="term" value="C:plasma membrane"/>
    <property type="evidence" value="ECO:0007669"/>
    <property type="project" value="UniProtKB-SubCell"/>
</dbReference>
<accession>I0HZB5</accession>
<comment type="subcellular location">
    <subcellularLocation>
        <location evidence="1">Cell membrane</location>
        <topology evidence="1">Multi-pass membrane protein</topology>
    </subcellularLocation>
</comment>
<feature type="transmembrane region" description="Helical" evidence="6">
    <location>
        <begin position="238"/>
        <end position="260"/>
    </location>
</feature>
<dbReference type="AlphaFoldDB" id="I0HZB5"/>
<feature type="transmembrane region" description="Helical" evidence="6">
    <location>
        <begin position="315"/>
        <end position="343"/>
    </location>
</feature>